<proteinExistence type="predicted"/>
<accession>A3ZSS1</accession>
<name>A3ZSS1_9BACT</name>
<evidence type="ECO:0000313" key="1">
    <source>
        <dbReference type="EMBL" id="EAQ80345.1"/>
    </source>
</evidence>
<dbReference type="HOGENOM" id="CLU_3380768_0_0_0"/>
<reference evidence="1 2" key="1">
    <citation type="submission" date="2006-02" db="EMBL/GenBank/DDBJ databases">
        <authorList>
            <person name="Amann R."/>
            <person name="Ferriera S."/>
            <person name="Johnson J."/>
            <person name="Kravitz S."/>
            <person name="Halpern A."/>
            <person name="Remington K."/>
            <person name="Beeson K."/>
            <person name="Tran B."/>
            <person name="Rogers Y.-H."/>
            <person name="Friedman R."/>
            <person name="Venter J.C."/>
        </authorList>
    </citation>
    <scope>NUCLEOTIDE SEQUENCE [LARGE SCALE GENOMIC DNA]</scope>
    <source>
        <strain evidence="1 2">DSM 3645</strain>
    </source>
</reference>
<dbReference type="Proteomes" id="UP000004358">
    <property type="component" value="Unassembled WGS sequence"/>
</dbReference>
<evidence type="ECO:0000313" key="2">
    <source>
        <dbReference type="Proteomes" id="UP000004358"/>
    </source>
</evidence>
<organism evidence="1 2">
    <name type="scientific">Blastopirellula marina DSM 3645</name>
    <dbReference type="NCBI Taxonomy" id="314230"/>
    <lineage>
        <taxon>Bacteria</taxon>
        <taxon>Pseudomonadati</taxon>
        <taxon>Planctomycetota</taxon>
        <taxon>Planctomycetia</taxon>
        <taxon>Pirellulales</taxon>
        <taxon>Pirellulaceae</taxon>
        <taxon>Blastopirellula</taxon>
    </lineage>
</organism>
<gene>
    <name evidence="1" type="ORF">DSM3645_10887</name>
</gene>
<protein>
    <submittedName>
        <fullName evidence="1">Uncharacterized protein</fullName>
    </submittedName>
</protein>
<sequence>MPNVEIQMSKECPKVLNGEVADFPLSGGLMFWF</sequence>
<dbReference type="EMBL" id="AANZ01000009">
    <property type="protein sequence ID" value="EAQ80345.1"/>
    <property type="molecule type" value="Genomic_DNA"/>
</dbReference>
<dbReference type="AlphaFoldDB" id="A3ZSS1"/>
<comment type="caution">
    <text evidence="1">The sequence shown here is derived from an EMBL/GenBank/DDBJ whole genome shotgun (WGS) entry which is preliminary data.</text>
</comment>